<evidence type="ECO:0000259" key="1">
    <source>
        <dbReference type="Pfam" id="PF00561"/>
    </source>
</evidence>
<gene>
    <name evidence="2" type="ORF">ECE50_005365</name>
</gene>
<dbReference type="PROSITE" id="PS51257">
    <property type="entry name" value="PROKAR_LIPOPROTEIN"/>
    <property type="match status" value="1"/>
</dbReference>
<dbReference type="EMBL" id="RIAR02000001">
    <property type="protein sequence ID" value="NSL86246.1"/>
    <property type="molecule type" value="Genomic_DNA"/>
</dbReference>
<evidence type="ECO:0000313" key="3">
    <source>
        <dbReference type="Proteomes" id="UP000281028"/>
    </source>
</evidence>
<dbReference type="InterPro" id="IPR050471">
    <property type="entry name" value="AB_hydrolase"/>
</dbReference>
<reference evidence="2" key="1">
    <citation type="submission" date="2020-05" db="EMBL/GenBank/DDBJ databases">
        <title>Chitinophaga laudate sp. nov., isolated from a tropical peat swamp.</title>
        <authorList>
            <person name="Goh C.B.S."/>
            <person name="Lee M.S."/>
            <person name="Parimannan S."/>
            <person name="Pasbakhsh P."/>
            <person name="Yule C.M."/>
            <person name="Rajandas H."/>
            <person name="Loke S."/>
            <person name="Croft L."/>
            <person name="Tan J.B.L."/>
        </authorList>
    </citation>
    <scope>NUCLEOTIDE SEQUENCE</scope>
    <source>
        <strain evidence="2">Mgbs1</strain>
    </source>
</reference>
<feature type="domain" description="AB hydrolase-1" evidence="1">
    <location>
        <begin position="68"/>
        <end position="228"/>
    </location>
</feature>
<organism evidence="2 3">
    <name type="scientific">Chitinophaga solisilvae</name>
    <dbReference type="NCBI Taxonomy" id="1233460"/>
    <lineage>
        <taxon>Bacteria</taxon>
        <taxon>Pseudomonadati</taxon>
        <taxon>Bacteroidota</taxon>
        <taxon>Chitinophagia</taxon>
        <taxon>Chitinophagales</taxon>
        <taxon>Chitinophagaceae</taxon>
        <taxon>Chitinophaga</taxon>
    </lineage>
</organism>
<dbReference type="AlphaFoldDB" id="A0A433WCS0"/>
<dbReference type="InterPro" id="IPR000073">
    <property type="entry name" value="AB_hydrolase_1"/>
</dbReference>
<name>A0A433WCS0_9BACT</name>
<evidence type="ECO:0000313" key="2">
    <source>
        <dbReference type="EMBL" id="NSL86246.1"/>
    </source>
</evidence>
<dbReference type="GO" id="GO:0016787">
    <property type="term" value="F:hydrolase activity"/>
    <property type="evidence" value="ECO:0007669"/>
    <property type="project" value="UniProtKB-KW"/>
</dbReference>
<dbReference type="SUPFAM" id="SSF53474">
    <property type="entry name" value="alpha/beta-Hydrolases"/>
    <property type="match status" value="1"/>
</dbReference>
<dbReference type="PANTHER" id="PTHR43433:SF5">
    <property type="entry name" value="AB HYDROLASE-1 DOMAIN-CONTAINING PROTEIN"/>
    <property type="match status" value="1"/>
</dbReference>
<sequence>MNKYIIKGYLVIIIAMAIAACQSAPKEPQHEAVVTKDSTAGRTVSPSDTGYAEVNGLKLYYEVYGTGKPLVLLHGSFMNIPMNWGQIIPRLAGTHKVIVAEMQGHGRTRDIPREIGYEAMADDVSGLLKHLRIDSADVLGYSMGGGVAYQMAIRHPEQVRRLVVLSGTYAHNGWWPDVEASFAAITGDVFKGSPIMTEYARYGNDTAHFNDFVKKVMSADLKPYDWTKEVKNIKAPLFIGLGDADGVRYEHALELFRAKGGGKMGDLHGMPTSRLVILPGTTHIGMMMHADMWIPMVSDFLDSDLSTAPPAF</sequence>
<dbReference type="RefSeq" id="WP_127043178.1">
    <property type="nucleotide sequence ID" value="NZ_JAABOK010000016.1"/>
</dbReference>
<dbReference type="PRINTS" id="PR00111">
    <property type="entry name" value="ABHYDROLASE"/>
</dbReference>
<keyword evidence="2" id="KW-0378">Hydrolase</keyword>
<dbReference type="Pfam" id="PF00561">
    <property type="entry name" value="Abhydrolase_1"/>
    <property type="match status" value="1"/>
</dbReference>
<dbReference type="Proteomes" id="UP000281028">
    <property type="component" value="Unassembled WGS sequence"/>
</dbReference>
<accession>A0A433WCS0</accession>
<dbReference type="OrthoDB" id="2247630at2"/>
<keyword evidence="3" id="KW-1185">Reference proteome</keyword>
<dbReference type="Gene3D" id="3.40.50.1820">
    <property type="entry name" value="alpha/beta hydrolase"/>
    <property type="match status" value="1"/>
</dbReference>
<dbReference type="PANTHER" id="PTHR43433">
    <property type="entry name" value="HYDROLASE, ALPHA/BETA FOLD FAMILY PROTEIN"/>
    <property type="match status" value="1"/>
</dbReference>
<dbReference type="InterPro" id="IPR029058">
    <property type="entry name" value="AB_hydrolase_fold"/>
</dbReference>
<proteinExistence type="predicted"/>
<comment type="caution">
    <text evidence="2">The sequence shown here is derived from an EMBL/GenBank/DDBJ whole genome shotgun (WGS) entry which is preliminary data.</text>
</comment>
<protein>
    <submittedName>
        <fullName evidence="2">Alpha/beta hydrolase</fullName>
    </submittedName>
</protein>